<keyword evidence="3" id="KW-0547">Nucleotide-binding</keyword>
<reference evidence="7 8" key="1">
    <citation type="journal article" date="2010" name="J. Bacteriol.">
        <title>Complete genome sequence of "Candidatus Puniceispirillum marinum" IMCC1322, a representative of the SAR116 clade in the Alphaproteobacteria.</title>
        <authorList>
            <person name="Oh H.M."/>
            <person name="Kwon K.K."/>
            <person name="Kang I."/>
            <person name="Kang S.G."/>
            <person name="Lee J.H."/>
            <person name="Kim S.J."/>
            <person name="Cho J.C."/>
        </authorList>
    </citation>
    <scope>NUCLEOTIDE SEQUENCE [LARGE SCALE GENOMIC DNA]</scope>
    <source>
        <strain evidence="7 8">IMCC1322</strain>
    </source>
</reference>
<dbReference type="Proteomes" id="UP000007460">
    <property type="component" value="Chromosome"/>
</dbReference>
<dbReference type="AlphaFoldDB" id="D5BQ24"/>
<evidence type="ECO:0000256" key="2">
    <source>
        <dbReference type="ARBA" id="ARBA00022679"/>
    </source>
</evidence>
<comment type="similarity">
    <text evidence="1">Belongs to the carbohydrate kinase PfkB family.</text>
</comment>
<dbReference type="RefSeq" id="WP_013045152.1">
    <property type="nucleotide sequence ID" value="NC_014010.1"/>
</dbReference>
<gene>
    <name evidence="7" type="ordered locus">SAR116_0279</name>
</gene>
<dbReference type="STRING" id="488538.SAR116_0279"/>
<dbReference type="eggNOG" id="COG0524">
    <property type="taxonomic scope" value="Bacteria"/>
</dbReference>
<dbReference type="Gene3D" id="2.20.150.10">
    <property type="entry name" value="putative 5-dehydro-2- deoxygluconokinase"/>
    <property type="match status" value="1"/>
</dbReference>
<evidence type="ECO:0000313" key="8">
    <source>
        <dbReference type="Proteomes" id="UP000007460"/>
    </source>
</evidence>
<proteinExistence type="inferred from homology"/>
<evidence type="ECO:0000313" key="7">
    <source>
        <dbReference type="EMBL" id="ADE38522.1"/>
    </source>
</evidence>
<dbReference type="EC" id="2.7.1.92" evidence="7"/>
<dbReference type="HOGENOM" id="CLU_027634_6_0_5"/>
<evidence type="ECO:0000256" key="4">
    <source>
        <dbReference type="ARBA" id="ARBA00022777"/>
    </source>
</evidence>
<sequence length="347" mass="36578">MPKFKHLEALLARMQNGRFLCVGRAGLDLYPEPVGTKTKDATHFSADLGGSAGNIAVALARHGKIAALVTVLSADPVGVFTKTRLEHYGVDTDCLRFSNGKHERLARNSLAIAETRPDDAEVVIYRNDAADLLLCEDDVASLDYDNTAALVVTGTALSANPSRDAVFAAARQANATGCPVIFDIDYRRDAWQSVEDAAHIGREFAVLCDIVIGNDDEFDVLATGTKQGGMSYASGLAGDVGLVLYKQGAAGCQTLYIDTEHENKDITISKYGIFNVSIAKPFGAGDSFMGAFLAALHAGVSLDDAVIRGSAAAAMVVSRPGCASAMPDKDTLDSFMAQNTASEFGAT</sequence>
<evidence type="ECO:0000256" key="1">
    <source>
        <dbReference type="ARBA" id="ARBA00010688"/>
    </source>
</evidence>
<dbReference type="GO" id="GO:0047590">
    <property type="term" value="F:5-dehydro-2-deoxygluconokinase activity"/>
    <property type="evidence" value="ECO:0007669"/>
    <property type="project" value="UniProtKB-EC"/>
</dbReference>
<name>D5BQ24_PUNMI</name>
<evidence type="ECO:0000256" key="3">
    <source>
        <dbReference type="ARBA" id="ARBA00022741"/>
    </source>
</evidence>
<keyword evidence="4" id="KW-0418">Kinase</keyword>
<dbReference type="InterPro" id="IPR011611">
    <property type="entry name" value="PfkB_dom"/>
</dbReference>
<dbReference type="InterPro" id="IPR002173">
    <property type="entry name" value="Carboh/pur_kinase_PfkB_CS"/>
</dbReference>
<dbReference type="InterPro" id="IPR050306">
    <property type="entry name" value="PfkB_Carbo_kinase"/>
</dbReference>
<dbReference type="PANTHER" id="PTHR43085:SF49">
    <property type="entry name" value="5-DEHYDRO-2-DEOXYGLUCONOKINASE"/>
    <property type="match status" value="1"/>
</dbReference>
<keyword evidence="2 7" id="KW-0808">Transferase</keyword>
<keyword evidence="8" id="KW-1185">Reference proteome</keyword>
<dbReference type="CDD" id="cd01166">
    <property type="entry name" value="KdgK"/>
    <property type="match status" value="1"/>
</dbReference>
<dbReference type="GO" id="GO:0005524">
    <property type="term" value="F:ATP binding"/>
    <property type="evidence" value="ECO:0007669"/>
    <property type="project" value="UniProtKB-KW"/>
</dbReference>
<feature type="domain" description="Carbohydrate kinase PfkB" evidence="6">
    <location>
        <begin position="20"/>
        <end position="328"/>
    </location>
</feature>
<dbReference type="EMBL" id="CP001751">
    <property type="protein sequence ID" value="ADE38522.1"/>
    <property type="molecule type" value="Genomic_DNA"/>
</dbReference>
<evidence type="ECO:0000259" key="6">
    <source>
        <dbReference type="Pfam" id="PF00294"/>
    </source>
</evidence>
<protein>
    <submittedName>
        <fullName evidence="7">PfkB</fullName>
        <ecNumber evidence="7">2.7.1.92</ecNumber>
    </submittedName>
</protein>
<organism evidence="7 8">
    <name type="scientific">Puniceispirillum marinum (strain IMCC1322)</name>
    <dbReference type="NCBI Taxonomy" id="488538"/>
    <lineage>
        <taxon>Bacteria</taxon>
        <taxon>Pseudomonadati</taxon>
        <taxon>Pseudomonadota</taxon>
        <taxon>Alphaproteobacteria</taxon>
        <taxon>Candidatus Puniceispirillales</taxon>
        <taxon>Candidatus Puniceispirillaceae</taxon>
        <taxon>Candidatus Puniceispirillum</taxon>
    </lineage>
</organism>
<dbReference type="OrthoDB" id="9792663at2"/>
<dbReference type="PROSITE" id="PS00584">
    <property type="entry name" value="PFKB_KINASES_2"/>
    <property type="match status" value="1"/>
</dbReference>
<dbReference type="InterPro" id="IPR029056">
    <property type="entry name" value="Ribokinase-like"/>
</dbReference>
<dbReference type="Gene3D" id="3.40.1190.20">
    <property type="match status" value="1"/>
</dbReference>
<accession>D5BQ24</accession>
<evidence type="ECO:0000256" key="5">
    <source>
        <dbReference type="ARBA" id="ARBA00022840"/>
    </source>
</evidence>
<dbReference type="Pfam" id="PF00294">
    <property type="entry name" value="PfkB"/>
    <property type="match status" value="1"/>
</dbReference>
<keyword evidence="5" id="KW-0067">ATP-binding</keyword>
<dbReference type="SUPFAM" id="SSF53613">
    <property type="entry name" value="Ribokinase-like"/>
    <property type="match status" value="1"/>
</dbReference>
<dbReference type="PANTHER" id="PTHR43085">
    <property type="entry name" value="HEXOKINASE FAMILY MEMBER"/>
    <property type="match status" value="1"/>
</dbReference>
<dbReference type="KEGG" id="apb:SAR116_0279"/>
<dbReference type="InterPro" id="IPR023314">
    <property type="entry name" value="Myo_inos_IolC-like_sf"/>
</dbReference>